<dbReference type="Proteomes" id="UP000305883">
    <property type="component" value="Unassembled WGS sequence"/>
</dbReference>
<evidence type="ECO:0000313" key="1">
    <source>
        <dbReference type="EMBL" id="TID06846.1"/>
    </source>
</evidence>
<evidence type="ECO:0000313" key="2">
    <source>
        <dbReference type="Proteomes" id="UP000305883"/>
    </source>
</evidence>
<name>A0A4T0WKC0_9PEZI</name>
<dbReference type="AlphaFoldDB" id="A0A4T0WKC0"/>
<organism evidence="1 2">
    <name type="scientific">Colletotrichum higginsianum</name>
    <dbReference type="NCBI Taxonomy" id="80884"/>
    <lineage>
        <taxon>Eukaryota</taxon>
        <taxon>Fungi</taxon>
        <taxon>Dikarya</taxon>
        <taxon>Ascomycota</taxon>
        <taxon>Pezizomycotina</taxon>
        <taxon>Sordariomycetes</taxon>
        <taxon>Hypocreomycetidae</taxon>
        <taxon>Glomerellales</taxon>
        <taxon>Glomerellaceae</taxon>
        <taxon>Colletotrichum</taxon>
        <taxon>Colletotrichum destructivum species complex</taxon>
    </lineage>
</organism>
<sequence>MGGGAFMALLLEDGAQDTSILSDQKRVGLRLPSSRAARTDRRGNRIRSITGQRITWMKKILRTPLPLKKSGPLIPLPPLGLLAMLDVTLLGWLA</sequence>
<reference evidence="1 2" key="1">
    <citation type="journal article" date="2019" name="Genome Biol. Evol.">
        <title>Genomic Plasticity Mediated by Transposable Elements in the Plant Pathogenic Fungus Colletotrichum higginsianum.</title>
        <authorList>
            <person name="Tsushima A."/>
            <person name="Gan P."/>
            <person name="Kumakura N."/>
            <person name="Narusaka M."/>
            <person name="Takano Y."/>
            <person name="Narusaka Y."/>
            <person name="Shirasu K."/>
        </authorList>
    </citation>
    <scope>NUCLEOTIDE SEQUENCE [LARGE SCALE GENOMIC DNA]</scope>
    <source>
        <strain evidence="1 2">MAFF305635-RFP</strain>
    </source>
</reference>
<gene>
    <name evidence="1" type="ORF">CH35J_000617</name>
</gene>
<protein>
    <submittedName>
        <fullName evidence="1">Uncharacterized protein</fullName>
    </submittedName>
</protein>
<comment type="caution">
    <text evidence="1">The sequence shown here is derived from an EMBL/GenBank/DDBJ whole genome shotgun (WGS) entry which is preliminary data.</text>
</comment>
<accession>A0A4T0WKC0</accession>
<proteinExistence type="predicted"/>
<dbReference type="EMBL" id="MWPZ01000001">
    <property type="protein sequence ID" value="TID06846.1"/>
    <property type="molecule type" value="Genomic_DNA"/>
</dbReference>